<evidence type="ECO:0000259" key="1">
    <source>
        <dbReference type="PROSITE" id="PS50053"/>
    </source>
</evidence>
<dbReference type="InterPro" id="IPR029071">
    <property type="entry name" value="Ubiquitin-like_domsf"/>
</dbReference>
<dbReference type="Proteomes" id="UP001314170">
    <property type="component" value="Unassembled WGS sequence"/>
</dbReference>
<dbReference type="EMBL" id="CAWUPB010001111">
    <property type="protein sequence ID" value="CAK7338155.1"/>
    <property type="molecule type" value="Genomic_DNA"/>
</dbReference>
<sequence>MRRESEDSQNPAAKHNPKQYSKILQLKNNGKLVQASIYGRVIVQLSVGYIIYGYSFQAKINVCFYKVMMIWLSVATGKSSVILVKIASTTDVNFEWLKLLSFAMYIRVKRNKTTYFIQCDPTEKTLDIKQKLNALIDQPVNDQRLILVGTGEALEDSKSLAEQKVENDAVVALTLRKDDNEFEDVNIVQPNDFYQSRDADGANW</sequence>
<dbReference type="CDD" id="cd17039">
    <property type="entry name" value="Ubl_ubiquitin_like"/>
    <property type="match status" value="1"/>
</dbReference>
<dbReference type="Pfam" id="PF00240">
    <property type="entry name" value="ubiquitin"/>
    <property type="match status" value="1"/>
</dbReference>
<dbReference type="InterPro" id="IPR000626">
    <property type="entry name" value="Ubiquitin-like_dom"/>
</dbReference>
<evidence type="ECO:0000313" key="3">
    <source>
        <dbReference type="Proteomes" id="UP001314170"/>
    </source>
</evidence>
<proteinExistence type="predicted"/>
<dbReference type="PANTHER" id="PTHR47725:SF2">
    <property type="entry name" value="UBIQUITIN-LIKE DOMAIN-CONTAINING PROTEIN"/>
    <property type="match status" value="1"/>
</dbReference>
<dbReference type="Gene3D" id="3.10.20.90">
    <property type="entry name" value="Phosphatidylinositol 3-kinase Catalytic Subunit, Chain A, domain 1"/>
    <property type="match status" value="1"/>
</dbReference>
<dbReference type="PANTHER" id="PTHR47725">
    <property type="entry name" value="OS03G0364000 PROTEIN"/>
    <property type="match status" value="1"/>
</dbReference>
<name>A0AAV1RQL6_9ROSI</name>
<organism evidence="2 3">
    <name type="scientific">Dovyalis caffra</name>
    <dbReference type="NCBI Taxonomy" id="77055"/>
    <lineage>
        <taxon>Eukaryota</taxon>
        <taxon>Viridiplantae</taxon>
        <taxon>Streptophyta</taxon>
        <taxon>Embryophyta</taxon>
        <taxon>Tracheophyta</taxon>
        <taxon>Spermatophyta</taxon>
        <taxon>Magnoliopsida</taxon>
        <taxon>eudicotyledons</taxon>
        <taxon>Gunneridae</taxon>
        <taxon>Pentapetalae</taxon>
        <taxon>rosids</taxon>
        <taxon>fabids</taxon>
        <taxon>Malpighiales</taxon>
        <taxon>Salicaceae</taxon>
        <taxon>Flacourtieae</taxon>
        <taxon>Dovyalis</taxon>
    </lineage>
</organism>
<evidence type="ECO:0000313" key="2">
    <source>
        <dbReference type="EMBL" id="CAK7338155.1"/>
    </source>
</evidence>
<reference evidence="2 3" key="1">
    <citation type="submission" date="2024-01" db="EMBL/GenBank/DDBJ databases">
        <authorList>
            <person name="Waweru B."/>
        </authorList>
    </citation>
    <scope>NUCLEOTIDE SEQUENCE [LARGE SCALE GENOMIC DNA]</scope>
</reference>
<protein>
    <recommendedName>
        <fullName evidence="1">Ubiquitin-like domain-containing protein</fullName>
    </recommendedName>
</protein>
<feature type="domain" description="Ubiquitin-like" evidence="1">
    <location>
        <begin position="102"/>
        <end position="180"/>
    </location>
</feature>
<dbReference type="AlphaFoldDB" id="A0AAV1RQL6"/>
<dbReference type="SMART" id="SM00213">
    <property type="entry name" value="UBQ"/>
    <property type="match status" value="1"/>
</dbReference>
<dbReference type="PROSITE" id="PS50053">
    <property type="entry name" value="UBIQUITIN_2"/>
    <property type="match status" value="1"/>
</dbReference>
<keyword evidence="3" id="KW-1185">Reference proteome</keyword>
<accession>A0AAV1RQL6</accession>
<dbReference type="SUPFAM" id="SSF54236">
    <property type="entry name" value="Ubiquitin-like"/>
    <property type="match status" value="1"/>
</dbReference>
<gene>
    <name evidence="2" type="ORF">DCAF_LOCUS13197</name>
</gene>
<comment type="caution">
    <text evidence="2">The sequence shown here is derived from an EMBL/GenBank/DDBJ whole genome shotgun (WGS) entry which is preliminary data.</text>
</comment>